<proteinExistence type="predicted"/>
<name>A0ABS9KXB8_9BACT</name>
<evidence type="ECO:0000256" key="1">
    <source>
        <dbReference type="SAM" id="SignalP"/>
    </source>
</evidence>
<keyword evidence="1" id="KW-0732">Signal</keyword>
<dbReference type="EMBL" id="JAKLTR010000016">
    <property type="protein sequence ID" value="MCG2616933.1"/>
    <property type="molecule type" value="Genomic_DNA"/>
</dbReference>
<evidence type="ECO:0000313" key="2">
    <source>
        <dbReference type="EMBL" id="MCG2616933.1"/>
    </source>
</evidence>
<feature type="chain" id="PRO_5046938919" description="VCBS repeat-containing protein" evidence="1">
    <location>
        <begin position="24"/>
        <end position="291"/>
    </location>
</feature>
<comment type="caution">
    <text evidence="2">The sequence shown here is derived from an EMBL/GenBank/DDBJ whole genome shotgun (WGS) entry which is preliminary data.</text>
</comment>
<reference evidence="2" key="1">
    <citation type="submission" date="2022-01" db="EMBL/GenBank/DDBJ databases">
        <authorList>
            <person name="Jo J.-H."/>
            <person name="Im W.-T."/>
        </authorList>
    </citation>
    <scope>NUCLEOTIDE SEQUENCE</scope>
    <source>
        <strain evidence="2">NA20</strain>
    </source>
</reference>
<evidence type="ECO:0008006" key="4">
    <source>
        <dbReference type="Google" id="ProtNLM"/>
    </source>
</evidence>
<feature type="signal peptide" evidence="1">
    <location>
        <begin position="1"/>
        <end position="23"/>
    </location>
</feature>
<evidence type="ECO:0000313" key="3">
    <source>
        <dbReference type="Proteomes" id="UP001165367"/>
    </source>
</evidence>
<sequence length="291" mass="32994">MKVFRLFLSSGFLLSAIAGFSQASSLADSTGLPGDDFSLQGALALFKRSSSVEDFEKLLNTESSNVNNLDLNNDGQTDYVKVIDKFDNGVHAFILQVPVAENENQDIAVIELEKTGNESAHLQIIGDEDIYGEEVIIEPDGDSEGTAMMMHATDSGFEHGPAALLDPTNAVVVNVWTWPVVRFVYAPSYIGWLSPWHWTRRPVWWRPWRPVSWVVWRPRRVAHAPHYVVVRQRRVMRARQVYRPIRSTSAIVHTRYSASVGRYRATRTTTTIEGKNGRKVKVTKTKVRRRR</sequence>
<accession>A0ABS9KXB8</accession>
<dbReference type="RefSeq" id="WP_237875470.1">
    <property type="nucleotide sequence ID" value="NZ_JAKLTR010000016.1"/>
</dbReference>
<organism evidence="2 3">
    <name type="scientific">Terrimonas ginsenosidimutans</name>
    <dbReference type="NCBI Taxonomy" id="2908004"/>
    <lineage>
        <taxon>Bacteria</taxon>
        <taxon>Pseudomonadati</taxon>
        <taxon>Bacteroidota</taxon>
        <taxon>Chitinophagia</taxon>
        <taxon>Chitinophagales</taxon>
        <taxon>Chitinophagaceae</taxon>
        <taxon>Terrimonas</taxon>
    </lineage>
</organism>
<gene>
    <name evidence="2" type="ORF">LZZ85_21730</name>
</gene>
<protein>
    <recommendedName>
        <fullName evidence="4">VCBS repeat-containing protein</fullName>
    </recommendedName>
</protein>
<keyword evidence="3" id="KW-1185">Reference proteome</keyword>
<dbReference type="Proteomes" id="UP001165367">
    <property type="component" value="Unassembled WGS sequence"/>
</dbReference>